<dbReference type="PROSITE" id="PS50889">
    <property type="entry name" value="S4"/>
    <property type="match status" value="1"/>
</dbReference>
<sequence length="504" mass="56281">MKAMLFKPSSQHFSNRLVSKISKQPVFSEVYRHHRFFHQSAIATTLKPADDFIREMKARGVLNDATSGFEQLVNEMANGQPGNQKKPIGVYAGFDPTASGLHVGNLLVLQTLKRFQTAFDSQKVHIYCLVGGATGRIGDPSGRKSERPLLEENIIAGNIEGLKREMNAFFSSENTSNVTVVNNADWLGEMKMIDLLRNVGKYFQITNMLRLESVKSRLENADAENAGMTFTEFSYSLFQSYDFYHLFNSRNVRLQIGGSDQWGNITSGLEFIKKKQTMNPEISQIPCSGMTVPLLTTADGVKFGKSMGNAVWLNPDMTSPFDFYQYFTRAQDADVEKLLKMLTFVSVEEIEQIMNEHNKQPEKRLAQQILADQLTQQIHGMDQLACVKKCSNLLYGSGNEEEAVTILKSLSKNEISTLMKDSPSAQLPRSELLSKPIVDIALALKLGPSKAELGKLIKNGGFYINYKRQQDPKYILTSDDLVAGGGTIAVLRLGKKNYQIIEAV</sequence>
<dbReference type="HAMAP" id="MF_02006">
    <property type="entry name" value="Tyr_tRNA_synth_type1"/>
    <property type="match status" value="1"/>
</dbReference>
<dbReference type="Gene3D" id="1.10.240.10">
    <property type="entry name" value="Tyrosyl-Transfer RNA Synthetase"/>
    <property type="match status" value="1"/>
</dbReference>
<dbReference type="RefSeq" id="XP_044545508.1">
    <property type="nucleotide sequence ID" value="XM_044698459.1"/>
</dbReference>
<keyword evidence="7 11" id="KW-0030">Aminoacyl-tRNA synthetase</keyword>
<evidence type="ECO:0000256" key="2">
    <source>
        <dbReference type="ARBA" id="ARBA00022598"/>
    </source>
</evidence>
<dbReference type="CDD" id="cd00805">
    <property type="entry name" value="TyrRS_core"/>
    <property type="match status" value="1"/>
</dbReference>
<keyword evidence="6 11" id="KW-0648">Protein biosynthesis</keyword>
<dbReference type="InterPro" id="IPR024088">
    <property type="entry name" value="Tyr-tRNA-ligase_bac-type"/>
</dbReference>
<name>A0AA88GKQ2_NAELO</name>
<dbReference type="Proteomes" id="UP000816034">
    <property type="component" value="Unassembled WGS sequence"/>
</dbReference>
<dbReference type="SUPFAM" id="SSF55174">
    <property type="entry name" value="Alpha-L RNA-binding motif"/>
    <property type="match status" value="1"/>
</dbReference>
<feature type="domain" description="RNA-binding S4" evidence="12">
    <location>
        <begin position="436"/>
        <end position="499"/>
    </location>
</feature>
<evidence type="ECO:0000256" key="9">
    <source>
        <dbReference type="ARBA" id="ARBA00048248"/>
    </source>
</evidence>
<dbReference type="Gene3D" id="3.40.50.620">
    <property type="entry name" value="HUPs"/>
    <property type="match status" value="1"/>
</dbReference>
<dbReference type="AlphaFoldDB" id="A0AA88GKQ2"/>
<dbReference type="PRINTS" id="PR01040">
    <property type="entry name" value="TRNASYNTHTYR"/>
</dbReference>
<dbReference type="PANTHER" id="PTHR11766:SF0">
    <property type="entry name" value="TYROSINE--TRNA LIGASE, MITOCHONDRIAL"/>
    <property type="match status" value="1"/>
</dbReference>
<dbReference type="CDD" id="cd00165">
    <property type="entry name" value="S4"/>
    <property type="match status" value="1"/>
</dbReference>
<evidence type="ECO:0000313" key="14">
    <source>
        <dbReference type="Proteomes" id="UP000816034"/>
    </source>
</evidence>
<dbReference type="Pfam" id="PF00579">
    <property type="entry name" value="tRNA-synt_1b"/>
    <property type="match status" value="1"/>
</dbReference>
<organism evidence="13 14">
    <name type="scientific">Naegleria lovaniensis</name>
    <name type="common">Amoeba</name>
    <dbReference type="NCBI Taxonomy" id="51637"/>
    <lineage>
        <taxon>Eukaryota</taxon>
        <taxon>Discoba</taxon>
        <taxon>Heterolobosea</taxon>
        <taxon>Tetramitia</taxon>
        <taxon>Eutetramitia</taxon>
        <taxon>Vahlkampfiidae</taxon>
        <taxon>Naegleria</taxon>
    </lineage>
</organism>
<dbReference type="InterPro" id="IPR002307">
    <property type="entry name" value="Tyr-tRNA-ligase"/>
</dbReference>
<dbReference type="GO" id="GO:0005739">
    <property type="term" value="C:mitochondrion"/>
    <property type="evidence" value="ECO:0007669"/>
    <property type="project" value="TreeGrafter"/>
</dbReference>
<dbReference type="InterPro" id="IPR024107">
    <property type="entry name" value="Tyr-tRNA-ligase_bac_1"/>
</dbReference>
<dbReference type="EC" id="6.1.1.1" evidence="1 11"/>
<reference evidence="13 14" key="1">
    <citation type="journal article" date="2018" name="BMC Genomics">
        <title>The genome of Naegleria lovaniensis, the basis for a comparative approach to unravel pathogenicity factors of the human pathogenic amoeba N. fowleri.</title>
        <authorList>
            <person name="Liechti N."/>
            <person name="Schurch N."/>
            <person name="Bruggmann R."/>
            <person name="Wittwer M."/>
        </authorList>
    </citation>
    <scope>NUCLEOTIDE SEQUENCE [LARGE SCALE GENOMIC DNA]</scope>
    <source>
        <strain evidence="13 14">ATCC 30569</strain>
    </source>
</reference>
<dbReference type="FunFam" id="1.10.240.10:FF:000001">
    <property type="entry name" value="Tyrosine--tRNA ligase"/>
    <property type="match status" value="1"/>
</dbReference>
<dbReference type="SMART" id="SM00363">
    <property type="entry name" value="S4"/>
    <property type="match status" value="1"/>
</dbReference>
<dbReference type="GO" id="GO:0003723">
    <property type="term" value="F:RNA binding"/>
    <property type="evidence" value="ECO:0007669"/>
    <property type="project" value="UniProtKB-KW"/>
</dbReference>
<evidence type="ECO:0000256" key="7">
    <source>
        <dbReference type="ARBA" id="ARBA00023146"/>
    </source>
</evidence>
<evidence type="ECO:0000256" key="8">
    <source>
        <dbReference type="ARBA" id="ARBA00033323"/>
    </source>
</evidence>
<gene>
    <name evidence="13" type="ORF">C9374_008389</name>
</gene>
<dbReference type="InterPro" id="IPR054608">
    <property type="entry name" value="SYY-like_C"/>
</dbReference>
<proteinExistence type="inferred from homology"/>
<dbReference type="InterPro" id="IPR036986">
    <property type="entry name" value="S4_RNA-bd_sf"/>
</dbReference>
<dbReference type="GO" id="GO:0006437">
    <property type="term" value="P:tyrosyl-tRNA aminoacylation"/>
    <property type="evidence" value="ECO:0007669"/>
    <property type="project" value="InterPro"/>
</dbReference>
<dbReference type="Pfam" id="PF22421">
    <property type="entry name" value="SYY_C-terminal"/>
    <property type="match status" value="1"/>
</dbReference>
<keyword evidence="5 10" id="KW-0694">RNA-binding</keyword>
<evidence type="ECO:0000313" key="13">
    <source>
        <dbReference type="EMBL" id="KAG2378246.1"/>
    </source>
</evidence>
<keyword evidence="3 11" id="KW-0547">Nucleotide-binding</keyword>
<dbReference type="PANTHER" id="PTHR11766">
    <property type="entry name" value="TYROSYL-TRNA SYNTHETASE"/>
    <property type="match status" value="1"/>
</dbReference>
<evidence type="ECO:0000259" key="12">
    <source>
        <dbReference type="SMART" id="SM00363"/>
    </source>
</evidence>
<dbReference type="EMBL" id="PYSW02000034">
    <property type="protein sequence ID" value="KAG2378246.1"/>
    <property type="molecule type" value="Genomic_DNA"/>
</dbReference>
<keyword evidence="14" id="KW-1185">Reference proteome</keyword>
<evidence type="ECO:0000256" key="1">
    <source>
        <dbReference type="ARBA" id="ARBA00013160"/>
    </source>
</evidence>
<evidence type="ECO:0000256" key="6">
    <source>
        <dbReference type="ARBA" id="ARBA00022917"/>
    </source>
</evidence>
<dbReference type="GeneID" id="68100843"/>
<comment type="catalytic activity">
    <reaction evidence="9 11">
        <text>tRNA(Tyr) + L-tyrosine + ATP = L-tyrosyl-tRNA(Tyr) + AMP + diphosphate + H(+)</text>
        <dbReference type="Rhea" id="RHEA:10220"/>
        <dbReference type="Rhea" id="RHEA-COMP:9706"/>
        <dbReference type="Rhea" id="RHEA-COMP:9707"/>
        <dbReference type="ChEBI" id="CHEBI:15378"/>
        <dbReference type="ChEBI" id="CHEBI:30616"/>
        <dbReference type="ChEBI" id="CHEBI:33019"/>
        <dbReference type="ChEBI" id="CHEBI:58315"/>
        <dbReference type="ChEBI" id="CHEBI:78442"/>
        <dbReference type="ChEBI" id="CHEBI:78536"/>
        <dbReference type="ChEBI" id="CHEBI:456215"/>
        <dbReference type="EC" id="6.1.1.1"/>
    </reaction>
</comment>
<protein>
    <recommendedName>
        <fullName evidence="1 11">Tyrosine--tRNA ligase</fullName>
        <ecNumber evidence="1 11">6.1.1.1</ecNumber>
    </recommendedName>
    <alternativeName>
        <fullName evidence="8 11">Tyrosyl-tRNA synthetase</fullName>
    </alternativeName>
</protein>
<evidence type="ECO:0000256" key="11">
    <source>
        <dbReference type="RuleBase" id="RU361234"/>
    </source>
</evidence>
<accession>A0AA88GKQ2</accession>
<comment type="similarity">
    <text evidence="11">Belongs to the class-I aminoacyl-tRNA synthetase family.</text>
</comment>
<dbReference type="GO" id="GO:0004831">
    <property type="term" value="F:tyrosine-tRNA ligase activity"/>
    <property type="evidence" value="ECO:0007669"/>
    <property type="project" value="UniProtKB-EC"/>
</dbReference>
<keyword evidence="4 11" id="KW-0067">ATP-binding</keyword>
<evidence type="ECO:0000256" key="10">
    <source>
        <dbReference type="PROSITE-ProRule" id="PRU00182"/>
    </source>
</evidence>
<dbReference type="SUPFAM" id="SSF52374">
    <property type="entry name" value="Nucleotidylyl transferase"/>
    <property type="match status" value="1"/>
</dbReference>
<dbReference type="InterPro" id="IPR014729">
    <property type="entry name" value="Rossmann-like_a/b/a_fold"/>
</dbReference>
<dbReference type="GO" id="GO:0005829">
    <property type="term" value="C:cytosol"/>
    <property type="evidence" value="ECO:0007669"/>
    <property type="project" value="TreeGrafter"/>
</dbReference>
<evidence type="ECO:0000256" key="3">
    <source>
        <dbReference type="ARBA" id="ARBA00022741"/>
    </source>
</evidence>
<keyword evidence="2 11" id="KW-0436">Ligase</keyword>
<evidence type="ECO:0000256" key="4">
    <source>
        <dbReference type="ARBA" id="ARBA00022840"/>
    </source>
</evidence>
<dbReference type="GO" id="GO:0005524">
    <property type="term" value="F:ATP binding"/>
    <property type="evidence" value="ECO:0007669"/>
    <property type="project" value="UniProtKB-KW"/>
</dbReference>
<evidence type="ECO:0000256" key="5">
    <source>
        <dbReference type="ARBA" id="ARBA00022884"/>
    </source>
</evidence>
<dbReference type="Gene3D" id="3.10.290.10">
    <property type="entry name" value="RNA-binding S4 domain"/>
    <property type="match status" value="1"/>
</dbReference>
<dbReference type="InterPro" id="IPR002305">
    <property type="entry name" value="aa-tRNA-synth_Ic"/>
</dbReference>
<dbReference type="NCBIfam" id="TIGR00234">
    <property type="entry name" value="tyrS"/>
    <property type="match status" value="1"/>
</dbReference>
<comment type="caution">
    <text evidence="13">The sequence shown here is derived from an EMBL/GenBank/DDBJ whole genome shotgun (WGS) entry which is preliminary data.</text>
</comment>
<dbReference type="InterPro" id="IPR002942">
    <property type="entry name" value="S4_RNA-bd"/>
</dbReference>